<dbReference type="EMBL" id="LFYR01000379">
    <property type="protein sequence ID" value="KMZ74282.1"/>
    <property type="molecule type" value="Genomic_DNA"/>
</dbReference>
<dbReference type="PANTHER" id="PTHR34044:SF1">
    <property type="entry name" value="NUCLEAR PROTEIN"/>
    <property type="match status" value="1"/>
</dbReference>
<protein>
    <submittedName>
        <fullName evidence="1">Chloroplast protein</fullName>
    </submittedName>
</protein>
<dbReference type="Proteomes" id="UP000036987">
    <property type="component" value="Unassembled WGS sequence"/>
</dbReference>
<name>A0A0K9Q1A0_ZOSMR</name>
<evidence type="ECO:0000313" key="2">
    <source>
        <dbReference type="Proteomes" id="UP000036987"/>
    </source>
</evidence>
<dbReference type="STRING" id="29655.A0A0K9Q1A0"/>
<proteinExistence type="predicted"/>
<reference evidence="2" key="1">
    <citation type="journal article" date="2016" name="Nature">
        <title>The genome of the seagrass Zostera marina reveals angiosperm adaptation to the sea.</title>
        <authorList>
            <person name="Olsen J.L."/>
            <person name="Rouze P."/>
            <person name="Verhelst B."/>
            <person name="Lin Y.-C."/>
            <person name="Bayer T."/>
            <person name="Collen J."/>
            <person name="Dattolo E."/>
            <person name="De Paoli E."/>
            <person name="Dittami S."/>
            <person name="Maumus F."/>
            <person name="Michel G."/>
            <person name="Kersting A."/>
            <person name="Lauritano C."/>
            <person name="Lohaus R."/>
            <person name="Toepel M."/>
            <person name="Tonon T."/>
            <person name="Vanneste K."/>
            <person name="Amirebrahimi M."/>
            <person name="Brakel J."/>
            <person name="Bostroem C."/>
            <person name="Chovatia M."/>
            <person name="Grimwood J."/>
            <person name="Jenkins J.W."/>
            <person name="Jueterbock A."/>
            <person name="Mraz A."/>
            <person name="Stam W.T."/>
            <person name="Tice H."/>
            <person name="Bornberg-Bauer E."/>
            <person name="Green P.J."/>
            <person name="Pearson G.A."/>
            <person name="Procaccini G."/>
            <person name="Duarte C.M."/>
            <person name="Schmutz J."/>
            <person name="Reusch T.B.H."/>
            <person name="Van de Peer Y."/>
        </authorList>
    </citation>
    <scope>NUCLEOTIDE SEQUENCE [LARGE SCALE GENOMIC DNA]</scope>
    <source>
        <strain evidence="2">cv. Finnish</strain>
    </source>
</reference>
<dbReference type="OrthoDB" id="38730at2759"/>
<comment type="caution">
    <text evidence="1">The sequence shown here is derived from an EMBL/GenBank/DDBJ whole genome shotgun (WGS) entry which is preliminary data.</text>
</comment>
<dbReference type="PANTHER" id="PTHR34044">
    <property type="entry name" value="NUCLEAR PROTEIN"/>
    <property type="match status" value="1"/>
</dbReference>
<evidence type="ECO:0000313" key="1">
    <source>
        <dbReference type="EMBL" id="KMZ74282.1"/>
    </source>
</evidence>
<dbReference type="AlphaFoldDB" id="A0A0K9Q1A0"/>
<dbReference type="OMA" id="YSRAVSH"/>
<sequence>MATAFTSALVVPSAIIIGGGRIGNALKEMGGERDVLIRRNESIPTDFDGPIFVCTRNDDLDAVVDSTPQSKRRDLVFFQNGMLDPWLENRGLADSSNQVLAYFAVAKLGETPIDGKTDTNPEGLTAATGKWAPAVASRLNAGGLSCKVVNSKEAFKKLMFEKLIWISSFMLVGVRHPGATVGDVEKEHRSEVETLIHELAATVEVEKGITFEENMEERLCAYSRAVAHFPTGIKDFKWKNGYFYSLTQKALVEGKPDPCPLHTCWLKELNAI</sequence>
<keyword evidence="2" id="KW-1185">Reference proteome</keyword>
<accession>A0A0K9Q1A0</accession>
<gene>
    <name evidence="1" type="ORF">ZOSMA_132G00500</name>
</gene>
<organism evidence="1 2">
    <name type="scientific">Zostera marina</name>
    <name type="common">Eelgrass</name>
    <dbReference type="NCBI Taxonomy" id="29655"/>
    <lineage>
        <taxon>Eukaryota</taxon>
        <taxon>Viridiplantae</taxon>
        <taxon>Streptophyta</taxon>
        <taxon>Embryophyta</taxon>
        <taxon>Tracheophyta</taxon>
        <taxon>Spermatophyta</taxon>
        <taxon>Magnoliopsida</taxon>
        <taxon>Liliopsida</taxon>
        <taxon>Zosteraceae</taxon>
        <taxon>Zostera</taxon>
    </lineage>
</organism>